<dbReference type="PANTHER" id="PTHR37533:SF2">
    <property type="entry name" value="FLAGELLAR HOOK-LENGTH CONTROL PROTEIN"/>
    <property type="match status" value="1"/>
</dbReference>
<accession>A0ABU9STF8</accession>
<dbReference type="Proteomes" id="UP001461163">
    <property type="component" value="Unassembled WGS sequence"/>
</dbReference>
<dbReference type="Gene3D" id="3.30.750.140">
    <property type="match status" value="1"/>
</dbReference>
<gene>
    <name evidence="3" type="ORF">WNY77_07130</name>
</gene>
<feature type="compositionally biased region" description="Polar residues" evidence="1">
    <location>
        <begin position="123"/>
        <end position="135"/>
    </location>
</feature>
<protein>
    <submittedName>
        <fullName evidence="3">Flagellar hook-length control protein FliK</fullName>
    </submittedName>
</protein>
<evidence type="ECO:0000313" key="4">
    <source>
        <dbReference type="Proteomes" id="UP001461163"/>
    </source>
</evidence>
<evidence type="ECO:0000256" key="1">
    <source>
        <dbReference type="SAM" id="MobiDB-lite"/>
    </source>
</evidence>
<dbReference type="RefSeq" id="WP_342881306.1">
    <property type="nucleotide sequence ID" value="NZ_JBBMQS010000003.1"/>
</dbReference>
<evidence type="ECO:0000313" key="3">
    <source>
        <dbReference type="EMBL" id="MEM5497162.1"/>
    </source>
</evidence>
<reference evidence="3 4" key="1">
    <citation type="submission" date="2024-03" db="EMBL/GenBank/DDBJ databases">
        <title>Community enrichment and isolation of bacterial strains for fucoidan degradation.</title>
        <authorList>
            <person name="Sichert A."/>
        </authorList>
    </citation>
    <scope>NUCLEOTIDE SEQUENCE [LARGE SCALE GENOMIC DNA]</scope>
    <source>
        <strain evidence="3 4">AS12</strain>
    </source>
</reference>
<dbReference type="PANTHER" id="PTHR37533">
    <property type="entry name" value="FLAGELLAR HOOK-LENGTH CONTROL PROTEIN"/>
    <property type="match status" value="1"/>
</dbReference>
<comment type="caution">
    <text evidence="3">The sequence shown here is derived from an EMBL/GenBank/DDBJ whole genome shotgun (WGS) entry which is preliminary data.</text>
</comment>
<sequence>MLQQIATAKSDVAAYAVDVSDESLSKLQNADEFAYMLAKENKTQHLPKETAQPKLSTEPKNTAKDNLVPEEQLGTKEEYSQKNPPGVSNTGKASDIKETRKPDSPVDTAHRENGLTADDKQQIDTSEGNTESLRITTDGENEADANHWLSIIEQLALNSAGAINSEGQDSALASASGADVPVNTLDDNKLVENANGDQQALLLALLSHIFGEKTQANADQALASKHEVIDDGAELTTDDDVGKMMALLQNNPELLKELESLLVSQQQVAGSSRSSALGTLDAKVEGALDSVSTNNEFAALDLAQKQLLQQDKAISDEALAGIAEAMVSLMSVATSAKSDAQNSVSEAVSAADLLEGSALSEQSTGQTETLALALESDLTQQQLAMLDSAPELKKLLQLPPEKLESALALIAKELQKGGAASIVGDAASNAMLKGAVQADAELSSSANVNLNTLINKVDADNNASGTTDFVAALKSGLAEVKAQLEKGREPGVDLTALVNDAIKASPELASNMLSNKQEQVELATRSVSQLLDVAQLMSTALEQASHQQTANAAYRELGINMVEHNKANQLQQGQFDKALNLAKPEAHQQLAEKVRFMVNTNQLVADIRLDPAELGSMHVKVSVSGESANVSFVVQSIHAKEAIDNAAPRLKEMLAEKGIELGQSSVEQESQEQDQQMAGGGSGNAPGHSSEQGSADGEVPSGILQQPIVNGSLGGIDYFV</sequence>
<feature type="domain" description="Flagellar hook-length control protein-like C-terminal" evidence="2">
    <location>
        <begin position="592"/>
        <end position="674"/>
    </location>
</feature>
<dbReference type="EMBL" id="JBBMQS010000003">
    <property type="protein sequence ID" value="MEM5497162.1"/>
    <property type="molecule type" value="Genomic_DNA"/>
</dbReference>
<proteinExistence type="predicted"/>
<feature type="region of interest" description="Disordered" evidence="1">
    <location>
        <begin position="663"/>
        <end position="713"/>
    </location>
</feature>
<feature type="compositionally biased region" description="Low complexity" evidence="1">
    <location>
        <begin position="663"/>
        <end position="676"/>
    </location>
</feature>
<keyword evidence="3" id="KW-0282">Flagellum</keyword>
<organism evidence="3 4">
    <name type="scientific">Paraglaciecola mesophila</name>
    <dbReference type="NCBI Taxonomy" id="197222"/>
    <lineage>
        <taxon>Bacteria</taxon>
        <taxon>Pseudomonadati</taxon>
        <taxon>Pseudomonadota</taxon>
        <taxon>Gammaproteobacteria</taxon>
        <taxon>Alteromonadales</taxon>
        <taxon>Alteromonadaceae</taxon>
        <taxon>Paraglaciecola</taxon>
    </lineage>
</organism>
<dbReference type="Pfam" id="PF02120">
    <property type="entry name" value="Flg_hook"/>
    <property type="match status" value="1"/>
</dbReference>
<dbReference type="InterPro" id="IPR038610">
    <property type="entry name" value="FliK-like_C_sf"/>
</dbReference>
<keyword evidence="4" id="KW-1185">Reference proteome</keyword>
<keyword evidence="3" id="KW-0969">Cilium</keyword>
<feature type="compositionally biased region" description="Basic and acidic residues" evidence="1">
    <location>
        <begin position="94"/>
        <end position="122"/>
    </location>
</feature>
<evidence type="ECO:0000259" key="2">
    <source>
        <dbReference type="Pfam" id="PF02120"/>
    </source>
</evidence>
<dbReference type="InterPro" id="IPR052563">
    <property type="entry name" value="FliK"/>
</dbReference>
<feature type="compositionally biased region" description="Polar residues" evidence="1">
    <location>
        <begin position="81"/>
        <end position="92"/>
    </location>
</feature>
<name>A0ABU9STF8_9ALTE</name>
<dbReference type="InterPro" id="IPR021136">
    <property type="entry name" value="Flagellar_hook_control-like_C"/>
</dbReference>
<feature type="region of interest" description="Disordered" evidence="1">
    <location>
        <begin position="40"/>
        <end position="136"/>
    </location>
</feature>
<dbReference type="CDD" id="cd17470">
    <property type="entry name" value="T3SS_Flik_C"/>
    <property type="match status" value="1"/>
</dbReference>
<keyword evidence="3" id="KW-0966">Cell projection</keyword>